<name>A0A3P7RUR3_9FIRM</name>
<organism evidence="3 4">
    <name type="scientific">Petrocella atlantisensis</name>
    <dbReference type="NCBI Taxonomy" id="2173034"/>
    <lineage>
        <taxon>Bacteria</taxon>
        <taxon>Bacillati</taxon>
        <taxon>Bacillota</taxon>
        <taxon>Clostridia</taxon>
        <taxon>Lachnospirales</taxon>
        <taxon>Vallitaleaceae</taxon>
        <taxon>Petrocella</taxon>
    </lineage>
</organism>
<accession>A0A3P7RUR3</accession>
<feature type="transmembrane region" description="Helical" evidence="1">
    <location>
        <begin position="7"/>
        <end position="25"/>
    </location>
</feature>
<feature type="transmembrane region" description="Helical" evidence="1">
    <location>
        <begin position="143"/>
        <end position="160"/>
    </location>
</feature>
<dbReference type="OrthoDB" id="49365at2"/>
<dbReference type="Proteomes" id="UP000279029">
    <property type="component" value="Chromosome"/>
</dbReference>
<evidence type="ECO:0000256" key="1">
    <source>
        <dbReference type="SAM" id="Phobius"/>
    </source>
</evidence>
<reference evidence="3 4" key="1">
    <citation type="submission" date="2018-09" db="EMBL/GenBank/DDBJ databases">
        <authorList>
            <person name="Postec A."/>
        </authorList>
    </citation>
    <scope>NUCLEOTIDE SEQUENCE [LARGE SCALE GENOMIC DNA]</scope>
    <source>
        <strain evidence="3">70B-A</strain>
    </source>
</reference>
<keyword evidence="1" id="KW-0472">Membrane</keyword>
<dbReference type="RefSeq" id="WP_125136008.1">
    <property type="nucleotide sequence ID" value="NZ_LR130778.1"/>
</dbReference>
<dbReference type="InterPro" id="IPR043726">
    <property type="entry name" value="LiaI-LiaF-like_TM1"/>
</dbReference>
<dbReference type="KEGG" id="cbar:PATL70BA_0649"/>
<evidence type="ECO:0000313" key="4">
    <source>
        <dbReference type="Proteomes" id="UP000279029"/>
    </source>
</evidence>
<dbReference type="EMBL" id="LR130778">
    <property type="protein sequence ID" value="VDN46512.1"/>
    <property type="molecule type" value="Genomic_DNA"/>
</dbReference>
<keyword evidence="4" id="KW-1185">Reference proteome</keyword>
<feature type="transmembrane region" description="Helical" evidence="1">
    <location>
        <begin position="84"/>
        <end position="104"/>
    </location>
</feature>
<evidence type="ECO:0000313" key="3">
    <source>
        <dbReference type="EMBL" id="VDN46512.1"/>
    </source>
</evidence>
<keyword evidence="1" id="KW-0812">Transmembrane</keyword>
<feature type="transmembrane region" description="Helical" evidence="1">
    <location>
        <begin position="37"/>
        <end position="54"/>
    </location>
</feature>
<protein>
    <recommendedName>
        <fullName evidence="2">LiaI-LiaF-like transmembrane region domain-containing protein</fullName>
    </recommendedName>
</protein>
<keyword evidence="1" id="KW-1133">Transmembrane helix</keyword>
<dbReference type="Pfam" id="PF18917">
    <property type="entry name" value="LiaI-LiaF-like_TM1"/>
    <property type="match status" value="1"/>
</dbReference>
<sequence length="167" mass="19071">MKNNKSAGLLLILFGSLYLVLQILSQLNILVLDFWDLWPLTTIAIGIAFEAIYYGTKKYPGFLIPGGIFTTIGLLHLFEVITHWQFAGYTWPIYILSVAIGFYHHHVVTKEQWSKVIGIIFFILFSFNTFIVATILFNGLISFNLAFSIIIIIVGFLLILKNKKEEH</sequence>
<feature type="transmembrane region" description="Helical" evidence="1">
    <location>
        <begin position="116"/>
        <end position="137"/>
    </location>
</feature>
<evidence type="ECO:0000259" key="2">
    <source>
        <dbReference type="Pfam" id="PF18917"/>
    </source>
</evidence>
<feature type="transmembrane region" description="Helical" evidence="1">
    <location>
        <begin position="61"/>
        <end position="78"/>
    </location>
</feature>
<gene>
    <name evidence="3" type="ORF">PATL70BA_0649</name>
</gene>
<feature type="domain" description="LiaI-LiaF-like transmembrane region" evidence="2">
    <location>
        <begin position="7"/>
        <end position="49"/>
    </location>
</feature>
<dbReference type="AlphaFoldDB" id="A0A3P7RUR3"/>
<proteinExistence type="predicted"/>